<reference evidence="1" key="1">
    <citation type="submission" date="2022-08" db="EMBL/GenBank/DDBJ databases">
        <authorList>
            <person name="Gutierrez-Valencia J."/>
        </authorList>
    </citation>
    <scope>NUCLEOTIDE SEQUENCE</scope>
</reference>
<comment type="caution">
    <text evidence="1">The sequence shown here is derived from an EMBL/GenBank/DDBJ whole genome shotgun (WGS) entry which is preliminary data.</text>
</comment>
<feature type="non-terminal residue" evidence="1">
    <location>
        <position position="109"/>
    </location>
</feature>
<evidence type="ECO:0000313" key="1">
    <source>
        <dbReference type="EMBL" id="CAI0382528.1"/>
    </source>
</evidence>
<sequence>MGITFSEVERAQRLRDFEVVALSEKKPTRRKLDSCSGEHRTFLLLDLVGSNIELYKGCIVGGTKKFVLSCQSWRHRHTEIAWPPPANRSSFWVRAALFVVMGSNLNFQE</sequence>
<dbReference type="AlphaFoldDB" id="A0AAV0HBZ2"/>
<dbReference type="Proteomes" id="UP001154282">
    <property type="component" value="Unassembled WGS sequence"/>
</dbReference>
<name>A0AAV0HBZ2_9ROSI</name>
<gene>
    <name evidence="1" type="ORF">LITE_LOCUS3599</name>
</gene>
<dbReference type="EMBL" id="CAMGYJ010000002">
    <property type="protein sequence ID" value="CAI0382528.1"/>
    <property type="molecule type" value="Genomic_DNA"/>
</dbReference>
<protein>
    <submittedName>
        <fullName evidence="1">Uncharacterized protein</fullName>
    </submittedName>
</protein>
<proteinExistence type="predicted"/>
<evidence type="ECO:0000313" key="2">
    <source>
        <dbReference type="Proteomes" id="UP001154282"/>
    </source>
</evidence>
<keyword evidence="2" id="KW-1185">Reference proteome</keyword>
<accession>A0AAV0HBZ2</accession>
<organism evidence="1 2">
    <name type="scientific">Linum tenue</name>
    <dbReference type="NCBI Taxonomy" id="586396"/>
    <lineage>
        <taxon>Eukaryota</taxon>
        <taxon>Viridiplantae</taxon>
        <taxon>Streptophyta</taxon>
        <taxon>Embryophyta</taxon>
        <taxon>Tracheophyta</taxon>
        <taxon>Spermatophyta</taxon>
        <taxon>Magnoliopsida</taxon>
        <taxon>eudicotyledons</taxon>
        <taxon>Gunneridae</taxon>
        <taxon>Pentapetalae</taxon>
        <taxon>rosids</taxon>
        <taxon>fabids</taxon>
        <taxon>Malpighiales</taxon>
        <taxon>Linaceae</taxon>
        <taxon>Linum</taxon>
    </lineage>
</organism>